<evidence type="ECO:0000256" key="1">
    <source>
        <dbReference type="ARBA" id="ARBA00004651"/>
    </source>
</evidence>
<dbReference type="GO" id="GO:0022857">
    <property type="term" value="F:transmembrane transporter activity"/>
    <property type="evidence" value="ECO:0007669"/>
    <property type="project" value="InterPro"/>
</dbReference>
<dbReference type="Proteomes" id="UP000306196">
    <property type="component" value="Unassembled WGS sequence"/>
</dbReference>
<feature type="transmembrane region" description="Helical" evidence="6">
    <location>
        <begin position="119"/>
        <end position="140"/>
    </location>
</feature>
<evidence type="ECO:0000256" key="3">
    <source>
        <dbReference type="ARBA" id="ARBA00022692"/>
    </source>
</evidence>
<evidence type="ECO:0000256" key="6">
    <source>
        <dbReference type="SAM" id="Phobius"/>
    </source>
</evidence>
<feature type="transmembrane region" description="Helical" evidence="6">
    <location>
        <begin position="268"/>
        <end position="285"/>
    </location>
</feature>
<keyword evidence="5 6" id="KW-0472">Membrane</keyword>
<evidence type="ECO:0000259" key="7">
    <source>
        <dbReference type="PROSITE" id="PS50850"/>
    </source>
</evidence>
<feature type="transmembrane region" description="Helical" evidence="6">
    <location>
        <begin position="66"/>
        <end position="86"/>
    </location>
</feature>
<dbReference type="AlphaFoldDB" id="A0A5R8KK01"/>
<comment type="caution">
    <text evidence="8">The sequence shown here is derived from an EMBL/GenBank/DDBJ whole genome shotgun (WGS) entry which is preliminary data.</text>
</comment>
<name>A0A5R8KK01_9BACT</name>
<dbReference type="Pfam" id="PF07690">
    <property type="entry name" value="MFS_1"/>
    <property type="match status" value="1"/>
</dbReference>
<dbReference type="InterPro" id="IPR050189">
    <property type="entry name" value="MFS_Efflux_Transporters"/>
</dbReference>
<dbReference type="InterPro" id="IPR036259">
    <property type="entry name" value="MFS_trans_sf"/>
</dbReference>
<dbReference type="InterPro" id="IPR020846">
    <property type="entry name" value="MFS_dom"/>
</dbReference>
<organism evidence="8 9">
    <name type="scientific">Phragmitibacter flavus</name>
    <dbReference type="NCBI Taxonomy" id="2576071"/>
    <lineage>
        <taxon>Bacteria</taxon>
        <taxon>Pseudomonadati</taxon>
        <taxon>Verrucomicrobiota</taxon>
        <taxon>Verrucomicrobiia</taxon>
        <taxon>Verrucomicrobiales</taxon>
        <taxon>Verrucomicrobiaceae</taxon>
        <taxon>Phragmitibacter</taxon>
    </lineage>
</organism>
<protein>
    <submittedName>
        <fullName evidence="8">MFS transporter</fullName>
    </submittedName>
</protein>
<evidence type="ECO:0000256" key="2">
    <source>
        <dbReference type="ARBA" id="ARBA00022475"/>
    </source>
</evidence>
<feature type="transmembrane region" description="Helical" evidence="6">
    <location>
        <begin position="182"/>
        <end position="202"/>
    </location>
</feature>
<evidence type="ECO:0000256" key="4">
    <source>
        <dbReference type="ARBA" id="ARBA00022989"/>
    </source>
</evidence>
<evidence type="ECO:0000313" key="9">
    <source>
        <dbReference type="Proteomes" id="UP000306196"/>
    </source>
</evidence>
<dbReference type="InterPro" id="IPR011701">
    <property type="entry name" value="MFS"/>
</dbReference>
<reference evidence="8 9" key="1">
    <citation type="submission" date="2019-05" db="EMBL/GenBank/DDBJ databases">
        <title>Verrucobacter flavum gen. nov., sp. nov. a new member of the family Verrucomicrobiaceae.</title>
        <authorList>
            <person name="Szuroczki S."/>
            <person name="Abbaszade G."/>
            <person name="Szabo A."/>
            <person name="Felfoldi T."/>
            <person name="Schumann P."/>
            <person name="Boka K."/>
            <person name="Keki Z."/>
            <person name="Toumi M."/>
            <person name="Toth E."/>
        </authorList>
    </citation>
    <scope>NUCLEOTIDE SEQUENCE [LARGE SCALE GENOMIC DNA]</scope>
    <source>
        <strain evidence="8 9">MG-N-17</strain>
    </source>
</reference>
<feature type="transmembrane region" description="Helical" evidence="6">
    <location>
        <begin position="320"/>
        <end position="340"/>
    </location>
</feature>
<sequence>MKCALEGGEIRIRNFPKMSPPQIAERPLLFLLAAVQFTHLMDFMVMMPLGPQLMRLFEIAPDQFSLLVAVYTFSAAIAGVAGALFVDRFDRRTALLFTYGGFILGTLACALAPGYHSLLVARAISGAFGGVAGSLVLTIIGDVVPPERRGRAIGVVMAAFSLASVVGVPVGLWLAAQWSWHAPFLMIVGTGLMVWAAVWGVLPRMRAHMLAADAPAVKVLAGVKELLSNRNSRTALGFMMMMVFGHFILIPFLSPSLVSNAGLMESELFWFYLAGGIASLFSAPLIGRMADRFGKKWMFAVTIVCGAVPVYFIANLGPTSLPIIIILAAVFFMFAGGRFVPGQAIITGSVPPRLRGSFMSLNNSVRDFAAGAASLIGGQIIVKDLVTGKLLHLPVLGWIAITVSLLSMVLMSRVKPVS</sequence>
<gene>
    <name evidence="8" type="ORF">FEM03_00840</name>
</gene>
<feature type="domain" description="Major facilitator superfamily (MFS) profile" evidence="7">
    <location>
        <begin position="28"/>
        <end position="415"/>
    </location>
</feature>
<dbReference type="EMBL" id="VAUV01000001">
    <property type="protein sequence ID" value="TLD72653.1"/>
    <property type="molecule type" value="Genomic_DNA"/>
</dbReference>
<keyword evidence="3 6" id="KW-0812">Transmembrane</keyword>
<dbReference type="Gene3D" id="1.20.1250.20">
    <property type="entry name" value="MFS general substrate transporter like domains"/>
    <property type="match status" value="1"/>
</dbReference>
<accession>A0A5R8KK01</accession>
<dbReference type="SUPFAM" id="SSF103473">
    <property type="entry name" value="MFS general substrate transporter"/>
    <property type="match status" value="1"/>
</dbReference>
<keyword evidence="9" id="KW-1185">Reference proteome</keyword>
<evidence type="ECO:0000256" key="5">
    <source>
        <dbReference type="ARBA" id="ARBA00023136"/>
    </source>
</evidence>
<feature type="transmembrane region" description="Helical" evidence="6">
    <location>
        <begin position="28"/>
        <end position="46"/>
    </location>
</feature>
<dbReference type="CDD" id="cd17324">
    <property type="entry name" value="MFS_NepI_like"/>
    <property type="match status" value="1"/>
</dbReference>
<keyword evidence="4 6" id="KW-1133">Transmembrane helix</keyword>
<evidence type="ECO:0000313" key="8">
    <source>
        <dbReference type="EMBL" id="TLD72653.1"/>
    </source>
</evidence>
<feature type="transmembrane region" description="Helical" evidence="6">
    <location>
        <begin position="393"/>
        <end position="411"/>
    </location>
</feature>
<dbReference type="OrthoDB" id="212436at2"/>
<comment type="subcellular location">
    <subcellularLocation>
        <location evidence="1">Cell membrane</location>
        <topology evidence="1">Multi-pass membrane protein</topology>
    </subcellularLocation>
</comment>
<feature type="transmembrane region" description="Helical" evidence="6">
    <location>
        <begin position="234"/>
        <end position="253"/>
    </location>
</feature>
<dbReference type="PANTHER" id="PTHR43124:SF3">
    <property type="entry name" value="CHLORAMPHENICOL EFFLUX PUMP RV0191"/>
    <property type="match status" value="1"/>
</dbReference>
<proteinExistence type="predicted"/>
<feature type="transmembrane region" description="Helical" evidence="6">
    <location>
        <begin position="152"/>
        <end position="176"/>
    </location>
</feature>
<feature type="transmembrane region" description="Helical" evidence="6">
    <location>
        <begin position="93"/>
        <end position="113"/>
    </location>
</feature>
<dbReference type="PROSITE" id="PS50850">
    <property type="entry name" value="MFS"/>
    <property type="match status" value="1"/>
</dbReference>
<dbReference type="GO" id="GO:0005886">
    <property type="term" value="C:plasma membrane"/>
    <property type="evidence" value="ECO:0007669"/>
    <property type="project" value="UniProtKB-SubCell"/>
</dbReference>
<dbReference type="PANTHER" id="PTHR43124">
    <property type="entry name" value="PURINE EFFLUX PUMP PBUE"/>
    <property type="match status" value="1"/>
</dbReference>
<feature type="transmembrane region" description="Helical" evidence="6">
    <location>
        <begin position="297"/>
        <end position="314"/>
    </location>
</feature>
<keyword evidence="2" id="KW-1003">Cell membrane</keyword>